<dbReference type="EMBL" id="PQFF01000035">
    <property type="protein sequence ID" value="RHZ87363.1"/>
    <property type="molecule type" value="Genomic_DNA"/>
</dbReference>
<proteinExistence type="predicted"/>
<name>A0A397JR21_9GLOM</name>
<sequence length="86" mass="9632">MNFGGLNSASLFPPRLSAEEVARYLNSKRPRKNCHGYMLLKLSVARECQRSGTNEIMIASAANYFWSNSTSLEKSGYVDLAQRRGN</sequence>
<comment type="caution">
    <text evidence="1">The sequence shown here is derived from an EMBL/GenBank/DDBJ whole genome shotgun (WGS) entry which is preliminary data.</text>
</comment>
<accession>A0A397JR21</accession>
<reference evidence="1 2" key="1">
    <citation type="submission" date="2018-08" db="EMBL/GenBank/DDBJ databases">
        <title>Genome and evolution of the arbuscular mycorrhizal fungus Diversispora epigaea (formerly Glomus versiforme) and its bacterial endosymbionts.</title>
        <authorList>
            <person name="Sun X."/>
            <person name="Fei Z."/>
            <person name="Harrison M."/>
        </authorList>
    </citation>
    <scope>NUCLEOTIDE SEQUENCE [LARGE SCALE GENOMIC DNA]</scope>
    <source>
        <strain evidence="1 2">IT104</strain>
    </source>
</reference>
<gene>
    <name evidence="1" type="ORF">Glove_37g131</name>
</gene>
<evidence type="ECO:0000313" key="2">
    <source>
        <dbReference type="Proteomes" id="UP000266861"/>
    </source>
</evidence>
<organism evidence="1 2">
    <name type="scientific">Diversispora epigaea</name>
    <dbReference type="NCBI Taxonomy" id="1348612"/>
    <lineage>
        <taxon>Eukaryota</taxon>
        <taxon>Fungi</taxon>
        <taxon>Fungi incertae sedis</taxon>
        <taxon>Mucoromycota</taxon>
        <taxon>Glomeromycotina</taxon>
        <taxon>Glomeromycetes</taxon>
        <taxon>Diversisporales</taxon>
        <taxon>Diversisporaceae</taxon>
        <taxon>Diversispora</taxon>
    </lineage>
</organism>
<dbReference type="Proteomes" id="UP000266861">
    <property type="component" value="Unassembled WGS sequence"/>
</dbReference>
<dbReference type="AlphaFoldDB" id="A0A397JR21"/>
<protein>
    <submittedName>
        <fullName evidence="1">Uncharacterized protein</fullName>
    </submittedName>
</protein>
<keyword evidence="2" id="KW-1185">Reference proteome</keyword>
<evidence type="ECO:0000313" key="1">
    <source>
        <dbReference type="EMBL" id="RHZ87363.1"/>
    </source>
</evidence>